<evidence type="ECO:0000313" key="2">
    <source>
        <dbReference type="EMBL" id="MBP1855511.1"/>
    </source>
</evidence>
<evidence type="ECO:0008006" key="4">
    <source>
        <dbReference type="Google" id="ProtNLM"/>
    </source>
</evidence>
<feature type="transmembrane region" description="Helical" evidence="1">
    <location>
        <begin position="50"/>
        <end position="70"/>
    </location>
</feature>
<keyword evidence="1" id="KW-1133">Transmembrane helix</keyword>
<feature type="transmembrane region" description="Helical" evidence="1">
    <location>
        <begin position="12"/>
        <end position="38"/>
    </location>
</feature>
<keyword evidence="1" id="KW-0812">Transmembrane</keyword>
<protein>
    <recommendedName>
        <fullName evidence="4">DUF3021 domain-containing protein</fullName>
    </recommendedName>
</protein>
<evidence type="ECO:0000313" key="3">
    <source>
        <dbReference type="Proteomes" id="UP000767291"/>
    </source>
</evidence>
<organism evidence="2 3">
    <name type="scientific">Metaclostridioides mangenotii</name>
    <dbReference type="NCBI Taxonomy" id="1540"/>
    <lineage>
        <taxon>Bacteria</taxon>
        <taxon>Bacillati</taxon>
        <taxon>Bacillota</taxon>
        <taxon>Clostridia</taxon>
        <taxon>Peptostreptococcales</taxon>
        <taxon>Peptostreptococcaceae</taxon>
        <taxon>Metaclostridioides</taxon>
    </lineage>
</organism>
<dbReference type="RefSeq" id="WP_209456935.1">
    <property type="nucleotide sequence ID" value="NZ_BAAACS010000011.1"/>
</dbReference>
<keyword evidence="1" id="KW-0472">Membrane</keyword>
<accession>A0ABS4EC45</accession>
<sequence>MEGKKAFDFIQRYYLFIYEAKTTSGVYFLAFSVLYLFLGLAVPEKITIDLFTAIQMMIACFLIGFSQHIIIPYEKVTVKRAFIWMVFSIIVTFGFSLGFAWFVGFPKWCAVVFYTFMIWGFAMMWLAVKWHSEKENKKLNENLKAYQKRLL</sequence>
<name>A0ABS4EC45_9FIRM</name>
<keyword evidence="3" id="KW-1185">Reference proteome</keyword>
<feature type="transmembrane region" description="Helical" evidence="1">
    <location>
        <begin position="110"/>
        <end position="128"/>
    </location>
</feature>
<feature type="transmembrane region" description="Helical" evidence="1">
    <location>
        <begin position="82"/>
        <end position="104"/>
    </location>
</feature>
<proteinExistence type="predicted"/>
<gene>
    <name evidence="2" type="ORF">J2Z43_001906</name>
</gene>
<comment type="caution">
    <text evidence="2">The sequence shown here is derived from an EMBL/GenBank/DDBJ whole genome shotgun (WGS) entry which is preliminary data.</text>
</comment>
<reference evidence="2 3" key="1">
    <citation type="submission" date="2021-03" db="EMBL/GenBank/DDBJ databases">
        <title>Genomic Encyclopedia of Type Strains, Phase IV (KMG-IV): sequencing the most valuable type-strain genomes for metagenomic binning, comparative biology and taxonomic classification.</title>
        <authorList>
            <person name="Goeker M."/>
        </authorList>
    </citation>
    <scope>NUCLEOTIDE SEQUENCE [LARGE SCALE GENOMIC DNA]</scope>
    <source>
        <strain evidence="2 3">DSM 1289</strain>
    </source>
</reference>
<evidence type="ECO:0000256" key="1">
    <source>
        <dbReference type="SAM" id="Phobius"/>
    </source>
</evidence>
<dbReference type="Proteomes" id="UP000767291">
    <property type="component" value="Unassembled WGS sequence"/>
</dbReference>
<dbReference type="EMBL" id="JAGGJX010000003">
    <property type="protein sequence ID" value="MBP1855511.1"/>
    <property type="molecule type" value="Genomic_DNA"/>
</dbReference>